<proteinExistence type="predicted"/>
<feature type="signal peptide" evidence="2">
    <location>
        <begin position="1"/>
        <end position="31"/>
    </location>
</feature>
<dbReference type="RefSeq" id="WP_166329574.1">
    <property type="nucleotide sequence ID" value="NZ_CP049933.1"/>
</dbReference>
<dbReference type="PANTHER" id="PTHR30006:SF2">
    <property type="entry name" value="ABC TRANSPORTER SUBSTRATE-BINDING PROTEIN"/>
    <property type="match status" value="1"/>
</dbReference>
<dbReference type="Pfam" id="PF13343">
    <property type="entry name" value="SBP_bac_6"/>
    <property type="match status" value="1"/>
</dbReference>
<protein>
    <submittedName>
        <fullName evidence="3">Thiamine ABC transporter substrate-binding protein</fullName>
    </submittedName>
</protein>
<dbReference type="EMBL" id="CP049933">
    <property type="protein sequence ID" value="QIM18209.1"/>
    <property type="molecule type" value="Genomic_DNA"/>
</dbReference>
<evidence type="ECO:0000313" key="3">
    <source>
        <dbReference type="EMBL" id="QIM18209.1"/>
    </source>
</evidence>
<dbReference type="PROSITE" id="PS51257">
    <property type="entry name" value="PROKAR_LIPOPROTEIN"/>
    <property type="match status" value="1"/>
</dbReference>
<dbReference type="PANTHER" id="PTHR30006">
    <property type="entry name" value="THIAMINE-BINDING PERIPLASMIC PROTEIN-RELATED"/>
    <property type="match status" value="1"/>
</dbReference>
<evidence type="ECO:0000313" key="4">
    <source>
        <dbReference type="Proteomes" id="UP000503441"/>
    </source>
</evidence>
<accession>A0ABX6JZF7</accession>
<reference evidence="3 4" key="1">
    <citation type="submission" date="2020-03" db="EMBL/GenBank/DDBJ databases">
        <title>Leucobacter sp. nov., isolated from beetles.</title>
        <authorList>
            <person name="Hyun D.-W."/>
            <person name="Bae J.-W."/>
        </authorList>
    </citation>
    <scope>NUCLEOTIDE SEQUENCE [LARGE SCALE GENOMIC DNA]</scope>
    <source>
        <strain evidence="3 4">HDW9A</strain>
    </source>
</reference>
<dbReference type="InterPro" id="IPR005948">
    <property type="entry name" value="ThiB-like"/>
</dbReference>
<evidence type="ECO:0000256" key="2">
    <source>
        <dbReference type="SAM" id="SignalP"/>
    </source>
</evidence>
<organism evidence="3 4">
    <name type="scientific">Leucobacter coleopterorum</name>
    <dbReference type="NCBI Taxonomy" id="2714933"/>
    <lineage>
        <taxon>Bacteria</taxon>
        <taxon>Bacillati</taxon>
        <taxon>Actinomycetota</taxon>
        <taxon>Actinomycetes</taxon>
        <taxon>Micrococcales</taxon>
        <taxon>Microbacteriaceae</taxon>
        <taxon>Leucobacter</taxon>
    </lineage>
</organism>
<dbReference type="Gene3D" id="3.40.190.10">
    <property type="entry name" value="Periplasmic binding protein-like II"/>
    <property type="match status" value="2"/>
</dbReference>
<feature type="chain" id="PRO_5046797937" evidence="2">
    <location>
        <begin position="32"/>
        <end position="360"/>
    </location>
</feature>
<dbReference type="SUPFAM" id="SSF53850">
    <property type="entry name" value="Periplasmic binding protein-like II"/>
    <property type="match status" value="1"/>
</dbReference>
<keyword evidence="1 2" id="KW-0732">Signal</keyword>
<dbReference type="NCBIfam" id="TIGR01254">
    <property type="entry name" value="sfuA"/>
    <property type="match status" value="1"/>
</dbReference>
<name>A0ABX6JZF7_9MICO</name>
<keyword evidence="4" id="KW-1185">Reference proteome</keyword>
<evidence type="ECO:0000256" key="1">
    <source>
        <dbReference type="ARBA" id="ARBA00022729"/>
    </source>
</evidence>
<gene>
    <name evidence="3" type="ORF">G7066_05235</name>
</gene>
<dbReference type="Proteomes" id="UP000503441">
    <property type="component" value="Chromosome"/>
</dbReference>
<sequence>MTHVRARARRAIVAPIALIAAVGLTLSGCSAEPQAGATEKDSKKVTIAVHDSFPNKEFAAAASKATGYDIEVISAGDGGELTSKLVLTKGAPIADAFFGVDTIFASRVVDNDVVEAYAPKDLPQSAADYAFDNKGSLTPVDVGATCINIDTGWFKDHGVAEPQGYEDLTSSKYRDLTVLLDPTASSTGASFLIGTVSAFGEDGFVDYWKKLVDNGARVEQGWTEAYNGQFTQGGGDGTKPIVVSYSSSPAFTTSEDGTSTTTKALLDTCSNQVEYAGVLAGAANPKGAKAVLDYMVSGEFQKTIPDTMYMYPMDAEVELPANWAQFAPMPTQDQLHDLPSDKIEQGREGWLRKLSDQIGL</sequence>